<gene>
    <name evidence="11" type="primary">eglD_8</name>
    <name evidence="11" type="ORF">Hypma_000716</name>
</gene>
<comment type="similarity">
    <text evidence="7">Belongs to the polysaccharide monooxygenase AA9 family.</text>
</comment>
<evidence type="ECO:0000313" key="12">
    <source>
        <dbReference type="Proteomes" id="UP000076154"/>
    </source>
</evidence>
<dbReference type="Pfam" id="PF03443">
    <property type="entry name" value="AA9"/>
    <property type="match status" value="1"/>
</dbReference>
<dbReference type="InParanoid" id="A0A369JB76"/>
<evidence type="ECO:0000256" key="1">
    <source>
        <dbReference type="ARBA" id="ARBA00004613"/>
    </source>
</evidence>
<evidence type="ECO:0000256" key="3">
    <source>
        <dbReference type="ARBA" id="ARBA00023001"/>
    </source>
</evidence>
<comment type="domain">
    <text evidence="8">Has a modular structure: an endo-beta-1,4-glucanase catalytic module at the N-terminus, a linker rich in serines and threonines, and a C-terminal carbohydrate-binding module (CBM).</text>
</comment>
<dbReference type="PANTHER" id="PTHR33353">
    <property type="entry name" value="PUTATIVE (AFU_ORTHOLOGUE AFUA_1G12560)-RELATED"/>
    <property type="match status" value="1"/>
</dbReference>
<keyword evidence="4 8" id="KW-1015">Disulfide bond</keyword>
<dbReference type="Gene3D" id="2.70.50.70">
    <property type="match status" value="1"/>
</dbReference>
<dbReference type="GO" id="GO:0030248">
    <property type="term" value="F:cellulose binding"/>
    <property type="evidence" value="ECO:0007669"/>
    <property type="project" value="UniProtKB-UniRule"/>
</dbReference>
<comment type="subcellular location">
    <subcellularLocation>
        <location evidence="1 8">Secreted</location>
    </subcellularLocation>
</comment>
<evidence type="ECO:0000256" key="2">
    <source>
        <dbReference type="ARBA" id="ARBA00022525"/>
    </source>
</evidence>
<dbReference type="EMBL" id="LUEZ02000107">
    <property type="protein sequence ID" value="RDB17867.1"/>
    <property type="molecule type" value="Genomic_DNA"/>
</dbReference>
<keyword evidence="5 8" id="KW-0119">Carbohydrate metabolism</keyword>
<feature type="signal peptide" evidence="9">
    <location>
        <begin position="1"/>
        <end position="20"/>
    </location>
</feature>
<dbReference type="GO" id="GO:0030245">
    <property type="term" value="P:cellulose catabolic process"/>
    <property type="evidence" value="ECO:0007669"/>
    <property type="project" value="UniProtKB-UniRule"/>
</dbReference>
<evidence type="ECO:0000256" key="7">
    <source>
        <dbReference type="ARBA" id="ARBA00044502"/>
    </source>
</evidence>
<evidence type="ECO:0000313" key="11">
    <source>
        <dbReference type="EMBL" id="RDB17867.1"/>
    </source>
</evidence>
<dbReference type="EC" id="1.14.99.56" evidence="8"/>
<dbReference type="Proteomes" id="UP000076154">
    <property type="component" value="Unassembled WGS sequence"/>
</dbReference>
<organism evidence="11 12">
    <name type="scientific">Hypsizygus marmoreus</name>
    <name type="common">White beech mushroom</name>
    <name type="synonym">Agaricus marmoreus</name>
    <dbReference type="NCBI Taxonomy" id="39966"/>
    <lineage>
        <taxon>Eukaryota</taxon>
        <taxon>Fungi</taxon>
        <taxon>Dikarya</taxon>
        <taxon>Basidiomycota</taxon>
        <taxon>Agaricomycotina</taxon>
        <taxon>Agaricomycetes</taxon>
        <taxon>Agaricomycetidae</taxon>
        <taxon>Agaricales</taxon>
        <taxon>Tricholomatineae</taxon>
        <taxon>Lyophyllaceae</taxon>
        <taxon>Hypsizygus</taxon>
    </lineage>
</organism>
<keyword evidence="12" id="KW-1185">Reference proteome</keyword>
<feature type="chain" id="PRO_5017008833" description="AA9 family lytic polysaccharide monooxygenase" evidence="9">
    <location>
        <begin position="21"/>
        <end position="242"/>
    </location>
</feature>
<keyword evidence="3 8" id="KW-0136">Cellulose degradation</keyword>
<proteinExistence type="inferred from homology"/>
<sequence length="242" mass="25121">MKYSMAPLLSLVLLASSTYARTVFSAVSVNGIDQGLGVGVRVPSSNNPIKDVTSPDIICNTNFIQPVSNAVVTVPAGSQVTAQFHKTSAGYVGPDPADPLDPTNKGPVLAYLAAIPSATQSSVTGLKWFKIFESGLSAAHQWGSDVLFINKGNATFTIPPCIKAGQYLLRAEAIALQSATSYPGAQFYMSCAQLSITGSGTATPATVSFPGAYKSTDPGISLQSSIYVIDSYTPPGPAVFTC</sequence>
<keyword evidence="2 8" id="KW-0964">Secreted</keyword>
<dbReference type="InterPro" id="IPR005103">
    <property type="entry name" value="AA9_LPMO"/>
</dbReference>
<comment type="function">
    <text evidence="8">Lytic polysaccharide monooxygenase (LMPO) that depolymerizes crystalline and amorphous polysaccharides via the oxidation of scissile alpha- or beta-(1-4)-glycosidic bonds, yielding C1 and/or C4 oxidation products. Catalysis by LPMOs requires the reduction of the active-site copper from Cu(II) to Cu(I) by a reducing agent and H(2)O(2) or O(2) as a cosubstrate.</text>
</comment>
<keyword evidence="9" id="KW-0732">Signal</keyword>
<evidence type="ECO:0000256" key="5">
    <source>
        <dbReference type="ARBA" id="ARBA00023277"/>
    </source>
</evidence>
<keyword evidence="6 8" id="KW-0624">Polysaccharide degradation</keyword>
<dbReference type="AlphaFoldDB" id="A0A369JB76"/>
<name>A0A369JB76_HYPMA</name>
<evidence type="ECO:0000256" key="6">
    <source>
        <dbReference type="ARBA" id="ARBA00023326"/>
    </source>
</evidence>
<comment type="catalytic activity">
    <reaction evidence="8">
        <text>[(1-&gt;4)-beta-D-glucosyl]n+m + reduced acceptor + O2 = 4-dehydro-beta-D-glucosyl-[(1-&gt;4)-beta-D-glucosyl]n-1 + [(1-&gt;4)-beta-D-glucosyl]m + acceptor + H2O.</text>
        <dbReference type="EC" id="1.14.99.56"/>
    </reaction>
</comment>
<dbReference type="OrthoDB" id="2525337at2759"/>
<evidence type="ECO:0000256" key="9">
    <source>
        <dbReference type="SAM" id="SignalP"/>
    </source>
</evidence>
<evidence type="ECO:0000259" key="10">
    <source>
        <dbReference type="Pfam" id="PF03443"/>
    </source>
</evidence>
<protein>
    <recommendedName>
        <fullName evidence="8">AA9 family lytic polysaccharide monooxygenase</fullName>
        <ecNumber evidence="8">1.14.99.56</ecNumber>
    </recommendedName>
    <alternativeName>
        <fullName evidence="8">Endo-beta-1,4-glucanase</fullName>
    </alternativeName>
    <alternativeName>
        <fullName evidence="8">Glycosyl hydrolase 61 family protein</fullName>
    </alternativeName>
</protein>
<evidence type="ECO:0000256" key="4">
    <source>
        <dbReference type="ARBA" id="ARBA00023157"/>
    </source>
</evidence>
<dbReference type="CDD" id="cd21175">
    <property type="entry name" value="LPMO_AA9"/>
    <property type="match status" value="1"/>
</dbReference>
<comment type="caution">
    <text evidence="11">The sequence shown here is derived from an EMBL/GenBank/DDBJ whole genome shotgun (WGS) entry which is preliminary data.</text>
</comment>
<reference evidence="11" key="1">
    <citation type="submission" date="2018-04" db="EMBL/GenBank/DDBJ databases">
        <title>Whole genome sequencing of Hypsizygus marmoreus.</title>
        <authorList>
            <person name="Choi I.-G."/>
            <person name="Min B."/>
            <person name="Kim J.-G."/>
            <person name="Kim S."/>
            <person name="Oh Y.-L."/>
            <person name="Kong W.-S."/>
            <person name="Park H."/>
            <person name="Jeong J."/>
            <person name="Song E.-S."/>
        </authorList>
    </citation>
    <scope>NUCLEOTIDE SEQUENCE [LARGE SCALE GENOMIC DNA]</scope>
    <source>
        <strain evidence="11">51987-8</strain>
    </source>
</reference>
<feature type="domain" description="Auxiliary Activity family 9 catalytic" evidence="10">
    <location>
        <begin position="23"/>
        <end position="223"/>
    </location>
</feature>
<dbReference type="GO" id="GO:0008810">
    <property type="term" value="F:cellulase activity"/>
    <property type="evidence" value="ECO:0007669"/>
    <property type="project" value="UniProtKB-UniRule"/>
</dbReference>
<dbReference type="PANTHER" id="PTHR33353:SF17">
    <property type="entry name" value="ENDO-BETA-1,4-GLUCANASE D"/>
    <property type="match status" value="1"/>
</dbReference>
<dbReference type="GO" id="GO:0005576">
    <property type="term" value="C:extracellular region"/>
    <property type="evidence" value="ECO:0007669"/>
    <property type="project" value="UniProtKB-SubCell"/>
</dbReference>
<dbReference type="InterPro" id="IPR049892">
    <property type="entry name" value="AA9"/>
</dbReference>
<accession>A0A369JB76</accession>
<evidence type="ECO:0000256" key="8">
    <source>
        <dbReference type="RuleBase" id="RU368122"/>
    </source>
</evidence>